<dbReference type="CDD" id="cd00267">
    <property type="entry name" value="ABC_ATPase"/>
    <property type="match status" value="1"/>
</dbReference>
<dbReference type="InterPro" id="IPR027417">
    <property type="entry name" value="P-loop_NTPase"/>
</dbReference>
<evidence type="ECO:0000313" key="1">
    <source>
        <dbReference type="EMBL" id="AQQ01278.1"/>
    </source>
</evidence>
<reference evidence="1 2" key="1">
    <citation type="submission" date="2017-02" db="EMBL/GenBank/DDBJ databases">
        <title>Complete genome sequence of the cold-active Pseudoalteromonas aliena strain EH1 isolated from Arctic seawater.</title>
        <authorList>
            <person name="Kim E."/>
            <person name="Heo E."/>
            <person name="Kim H."/>
            <person name="Kim D."/>
        </authorList>
    </citation>
    <scope>NUCLEOTIDE SEQUENCE [LARGE SCALE GENOMIC DNA]</scope>
    <source>
        <strain evidence="1 2">EH1</strain>
    </source>
</reference>
<organism evidence="1 2">
    <name type="scientific">Pseudoalteromonas aliena</name>
    <dbReference type="NCBI Taxonomy" id="247523"/>
    <lineage>
        <taxon>Bacteria</taxon>
        <taxon>Pseudomonadati</taxon>
        <taxon>Pseudomonadota</taxon>
        <taxon>Gammaproteobacteria</taxon>
        <taxon>Alteromonadales</taxon>
        <taxon>Pseudoalteromonadaceae</taxon>
        <taxon>Pseudoalteromonas</taxon>
    </lineage>
</organism>
<name>A0A1Q2H1M1_9GAMM</name>
<proteinExistence type="predicted"/>
<evidence type="ECO:0000313" key="2">
    <source>
        <dbReference type="Proteomes" id="UP000188243"/>
    </source>
</evidence>
<dbReference type="KEGG" id="paln:B0W48_16780"/>
<dbReference type="Gene3D" id="3.40.50.300">
    <property type="entry name" value="P-loop containing nucleotide triphosphate hydrolases"/>
    <property type="match status" value="1"/>
</dbReference>
<dbReference type="STRING" id="247523.B0W48_16780"/>
<gene>
    <name evidence="1" type="ORF">B0W48_16780</name>
</gene>
<dbReference type="Proteomes" id="UP000188243">
    <property type="component" value="Chromosome"/>
</dbReference>
<dbReference type="Gene3D" id="1.10.150.20">
    <property type="entry name" value="5' to 3' exonuclease, C-terminal subdomain"/>
    <property type="match status" value="1"/>
</dbReference>
<accession>A0A1Q2H1M1</accession>
<dbReference type="EMBL" id="CP019628">
    <property type="protein sequence ID" value="AQQ01278.1"/>
    <property type="molecule type" value="Genomic_DNA"/>
</dbReference>
<dbReference type="AlphaFoldDB" id="A0A1Q2H1M1"/>
<protein>
    <submittedName>
        <fullName evidence="1">Uncharacterized protein</fullName>
    </submittedName>
</protein>
<dbReference type="SUPFAM" id="SSF52540">
    <property type="entry name" value="P-loop containing nucleoside triphosphate hydrolases"/>
    <property type="match status" value="1"/>
</dbReference>
<sequence length="232" mass="26904">MENNLTFSNVYKSITSLKEISLPKLVILTGRNGSGKTHFLEAISAGHIRSTLAPNFKQDVQLFDWNSIIPKDTGIFHPAQHQTQRSNWFQQIKIHQESQFKTLQQNAINWGVPHENCKNLKQIQGLSEEKLKEIIPNQQQATQVYTNLNNQIKQLAQNIYSQSSRNIGDEQWKKAAPKILQEAPEMFFETSESKFFSNNKLLWGEVNAFQQEFGRLFSTYRDLIHQNDRLEN</sequence>
<dbReference type="RefSeq" id="WP_077537924.1">
    <property type="nucleotide sequence ID" value="NZ_CP019628.1"/>
</dbReference>